<name>A0A1Y2LQW6_EPING</name>
<dbReference type="AlphaFoldDB" id="A0A1Y2LQW6"/>
<dbReference type="EMBL" id="KZ107851">
    <property type="protein sequence ID" value="OSS46311.1"/>
    <property type="molecule type" value="Genomic_DNA"/>
</dbReference>
<protein>
    <submittedName>
        <fullName evidence="1">Uncharacterized protein</fullName>
    </submittedName>
</protein>
<gene>
    <name evidence="1" type="ORF">B5807_08384</name>
</gene>
<keyword evidence="2" id="KW-1185">Reference proteome</keyword>
<evidence type="ECO:0000313" key="2">
    <source>
        <dbReference type="Proteomes" id="UP000193240"/>
    </source>
</evidence>
<evidence type="ECO:0000313" key="1">
    <source>
        <dbReference type="EMBL" id="OSS46311.1"/>
    </source>
</evidence>
<dbReference type="Proteomes" id="UP000193240">
    <property type="component" value="Unassembled WGS sequence"/>
</dbReference>
<organism evidence="1 2">
    <name type="scientific">Epicoccum nigrum</name>
    <name type="common">Soil fungus</name>
    <name type="synonym">Epicoccum purpurascens</name>
    <dbReference type="NCBI Taxonomy" id="105696"/>
    <lineage>
        <taxon>Eukaryota</taxon>
        <taxon>Fungi</taxon>
        <taxon>Dikarya</taxon>
        <taxon>Ascomycota</taxon>
        <taxon>Pezizomycotina</taxon>
        <taxon>Dothideomycetes</taxon>
        <taxon>Pleosporomycetidae</taxon>
        <taxon>Pleosporales</taxon>
        <taxon>Pleosporineae</taxon>
        <taxon>Didymellaceae</taxon>
        <taxon>Epicoccum</taxon>
    </lineage>
</organism>
<sequence length="338" mass="37440">MVCRLVIPPSTLFKHTKPHQAQPQAARPFTHPAYHRPFEPNKHIQPSGLRELSQNEAVGEAKPRLGEGSLQREKRLAGVVVRRSCCRMCLQVGRWKRLNGWAVSLHGFGGMAISYYEMRCLAMCHVDVIWSGGLIDQPCQRSRGPVFHSPCRALFGSIQHLATGFCRCEVDQTLFGIGFLTARPGEAYQACNRTQAQSDPASSFKMLSQAALSSWTPATFRHLSRILETSSHSFAASSSCSWSIRSRRRLGVPSTHLTVSCCFRFFAVSSSSVESPCTCISMPRPSGLFWRFCMEDEREAAVSAMCAMAGPSVWVVGASGSMFPRMRRMVLVAESSLE</sequence>
<dbReference type="InParanoid" id="A0A1Y2LQW6"/>
<accession>A0A1Y2LQW6</accession>
<reference evidence="1 2" key="1">
    <citation type="journal article" date="2017" name="Genome Announc.">
        <title>Genome sequence of the saprophytic ascomycete Epicoccum nigrum ICMP 19927 strain isolated from New Zealand.</title>
        <authorList>
            <person name="Fokin M."/>
            <person name="Fleetwood D."/>
            <person name="Weir B.S."/>
            <person name="Villas-Boas S.G."/>
        </authorList>
    </citation>
    <scope>NUCLEOTIDE SEQUENCE [LARGE SCALE GENOMIC DNA]</scope>
    <source>
        <strain evidence="1 2">ICMP 19927</strain>
    </source>
</reference>
<proteinExistence type="predicted"/>